<dbReference type="EMBL" id="MF417871">
    <property type="protein sequence ID" value="ASN68045.1"/>
    <property type="molecule type" value="Genomic_DNA"/>
</dbReference>
<keyword evidence="1" id="KW-0378">Hydrolase</keyword>
<dbReference type="Gene3D" id="3.40.50.300">
    <property type="entry name" value="P-loop containing nucleotide triphosphate hydrolases"/>
    <property type="match status" value="1"/>
</dbReference>
<dbReference type="InterPro" id="IPR027417">
    <property type="entry name" value="P-loop_NTPase"/>
</dbReference>
<protein>
    <submittedName>
        <fullName evidence="1">Putative replicative DNA helicase</fullName>
    </submittedName>
</protein>
<gene>
    <name evidence="1" type="ORF">8F11_10</name>
</gene>
<organism evidence="1">
    <name type="scientific">uncultured Caudovirales phage</name>
    <dbReference type="NCBI Taxonomy" id="2100421"/>
    <lineage>
        <taxon>Viruses</taxon>
        <taxon>Duplodnaviria</taxon>
        <taxon>Heunggongvirae</taxon>
        <taxon>Uroviricota</taxon>
        <taxon>Caudoviricetes</taxon>
        <taxon>Peduoviridae</taxon>
        <taxon>Maltschvirus</taxon>
        <taxon>Maltschvirus maltsch</taxon>
    </lineage>
</organism>
<name>A0A2H4IZL9_9CAUD</name>
<keyword evidence="1" id="KW-0547">Nucleotide-binding</keyword>
<dbReference type="GO" id="GO:0004386">
    <property type="term" value="F:helicase activity"/>
    <property type="evidence" value="ECO:0007669"/>
    <property type="project" value="UniProtKB-KW"/>
</dbReference>
<dbReference type="SUPFAM" id="SSF52540">
    <property type="entry name" value="P-loop containing nucleoside triphosphate hydrolases"/>
    <property type="match status" value="1"/>
</dbReference>
<sequence length="450" mass="50447">MIAVSNNGTLLLSKIIDDNDVQALARHNITADHFKVAVDRKAHDFIVDYAEQNRGQAPSYATVTEQVPDFFYVPQVSDSYEWLTRRLLNDAGRSEFIDVVQNDIQSLFNEYPNDVHVLIDKLVEKFDNIKQRTDVRDKVGTDVKNDTSKFLDEFDRRKEGKSFKTWKSNFSNIGEYVSGNMYVFYAKSGRGKSVIASIEEALYMAIQGANVLIWSMEMPWFEVLVRLYVALSGRKGLTQVNVAGLDLTGGFDANDVRSGKMAHEFEIAFRAFLDTLNDEIPGNVIVRGVDDDDFSNRSLRQLEADILQTKADVVVVDPFYYLDYEKNTSKTAGGDAAETSKRLRRLTGTRQVVTLAITQADEGKETKDEDGERELALPEREGVKKTKALLEDASMLIAIDTDYKQGRGLVGINKGRNGGEGEIAEIIYVPQVGVVKEPPKGEESVSQFDF</sequence>
<keyword evidence="1" id="KW-0347">Helicase</keyword>
<accession>A0A2H4IZL9</accession>
<evidence type="ECO:0000313" key="1">
    <source>
        <dbReference type="EMBL" id="ASN68045.1"/>
    </source>
</evidence>
<keyword evidence="1" id="KW-0067">ATP-binding</keyword>
<reference evidence="1" key="1">
    <citation type="submission" date="2017-06" db="EMBL/GenBank/DDBJ databases">
        <title>Novel phages from South African skin metaviromes.</title>
        <authorList>
            <person name="van Zyl L.J."/>
            <person name="Abrahams Y."/>
            <person name="Stander E.A."/>
            <person name="Kirby B.M."/>
            <person name="Clavaud C."/>
            <person name="Farcet C."/>
            <person name="Breton L."/>
            <person name="Trindade M.I."/>
        </authorList>
    </citation>
    <scope>NUCLEOTIDE SEQUENCE</scope>
</reference>
<proteinExistence type="predicted"/>